<comment type="caution">
    <text evidence="1">The sequence shown here is derived from an EMBL/GenBank/DDBJ whole genome shotgun (WGS) entry which is preliminary data.</text>
</comment>
<sequence length="932" mass="105424">MGGQDRQGLQLEAGLSARAFDDEEVSGEITKGHPADIPGEAEGHLSGESAEQDKVEALKSVANGAPEGGSLEVTQQTYFVDLDEKPEPAARKDINPAQQSFSQELPRHEVKEPRAIQLESLPTPAPLRGPEAQDISFWDLRGPARLYPESRLILALSTAGALWVLFIMFTTPMDPNKHTLLEIAPKKMTVSPQHRFLADRDTSDTWAIGTTTNATEDTTVDTTVDTTMTDEATSPTYPRSFYACNTPYCEREASYLRSLLTGNPCSNFYSYACKLETNLWKPSLGSSVSRDTLLGDQAEKLIISYILDKSHHEMKVAKDLLKACTDRRDSDSWHRMEMNELFFEYFGSTWPVDDKPVTSEGVWAMAGRLVRDLKLEAFAAVSIDVHPENKAAHVIAIDEPNLLYRNGDWTKPAYTELLTGAIEQSIMFMNADANVRLHISNIKQTMVLFAKLVAGPNVRYMGVENYRLSKVRLLASGVRAFLGAAFLDAVAVTDGTDIMVKSPLFFERLEHAESSEFSPTNLLNYLGFRVMVYFGTFLEQRLLRQLRAIEAGFSYQENTTLERFCTREVERILPAFYLRAYSLQMTKTSLLPKSWTSKLERTFIQQLQRVAWARDPRGTTAPSDSDVRMAKYKILSHTIQPFTPAWVLRNESFLEYHRGLLHHLEVSLSLDPTDVLKRVILLVRLVQREHLREPWAVNNTTTSSVFDTEARYDVQRKHVHVPMAIINASVPANSTAFVVHISRYGVRIFKALIPALYQEYVYEANQHDESPLLYTDGYQERLRDTVSCLLGQYKLLAGQLKSTFLKGIPDLTSAGLAILEQTLALQQAYWTFQEFLNIKRVWRSDFRLAGLPQLSSEQLFFVAYALDNCEASDDLFRSHRFYTTFQLPPEDRVNFPLSQLEAFAQAFSCQQNSPMIGRKRCPVFLNDQQPNA</sequence>
<gene>
    <name evidence="1" type="ORF">HPB47_009470</name>
</gene>
<organism evidence="1 2">
    <name type="scientific">Ixodes persulcatus</name>
    <name type="common">Taiga tick</name>
    <dbReference type="NCBI Taxonomy" id="34615"/>
    <lineage>
        <taxon>Eukaryota</taxon>
        <taxon>Metazoa</taxon>
        <taxon>Ecdysozoa</taxon>
        <taxon>Arthropoda</taxon>
        <taxon>Chelicerata</taxon>
        <taxon>Arachnida</taxon>
        <taxon>Acari</taxon>
        <taxon>Parasitiformes</taxon>
        <taxon>Ixodida</taxon>
        <taxon>Ixodoidea</taxon>
        <taxon>Ixodidae</taxon>
        <taxon>Ixodinae</taxon>
        <taxon>Ixodes</taxon>
    </lineage>
</organism>
<reference evidence="1 2" key="1">
    <citation type="journal article" date="2020" name="Cell">
        <title>Large-Scale Comparative Analyses of Tick Genomes Elucidate Their Genetic Diversity and Vector Capacities.</title>
        <authorList>
            <consortium name="Tick Genome and Microbiome Consortium (TIGMIC)"/>
            <person name="Jia N."/>
            <person name="Wang J."/>
            <person name="Shi W."/>
            <person name="Du L."/>
            <person name="Sun Y."/>
            <person name="Zhan W."/>
            <person name="Jiang J.F."/>
            <person name="Wang Q."/>
            <person name="Zhang B."/>
            <person name="Ji P."/>
            <person name="Bell-Sakyi L."/>
            <person name="Cui X.M."/>
            <person name="Yuan T.T."/>
            <person name="Jiang B.G."/>
            <person name="Yang W.F."/>
            <person name="Lam T.T."/>
            <person name="Chang Q.C."/>
            <person name="Ding S.J."/>
            <person name="Wang X.J."/>
            <person name="Zhu J.G."/>
            <person name="Ruan X.D."/>
            <person name="Zhao L."/>
            <person name="Wei J.T."/>
            <person name="Ye R.Z."/>
            <person name="Que T.C."/>
            <person name="Du C.H."/>
            <person name="Zhou Y.H."/>
            <person name="Cheng J.X."/>
            <person name="Dai P.F."/>
            <person name="Guo W.B."/>
            <person name="Han X.H."/>
            <person name="Huang E.J."/>
            <person name="Li L.F."/>
            <person name="Wei W."/>
            <person name="Gao Y.C."/>
            <person name="Liu J.Z."/>
            <person name="Shao H.Z."/>
            <person name="Wang X."/>
            <person name="Wang C.C."/>
            <person name="Yang T.C."/>
            <person name="Huo Q.B."/>
            <person name="Li W."/>
            <person name="Chen H.Y."/>
            <person name="Chen S.E."/>
            <person name="Zhou L.G."/>
            <person name="Ni X.B."/>
            <person name="Tian J.H."/>
            <person name="Sheng Y."/>
            <person name="Liu T."/>
            <person name="Pan Y.S."/>
            <person name="Xia L.Y."/>
            <person name="Li J."/>
            <person name="Zhao F."/>
            <person name="Cao W.C."/>
        </authorList>
    </citation>
    <scope>NUCLEOTIDE SEQUENCE [LARGE SCALE GENOMIC DNA]</scope>
    <source>
        <strain evidence="1">Iper-2018</strain>
    </source>
</reference>
<evidence type="ECO:0000313" key="2">
    <source>
        <dbReference type="Proteomes" id="UP000805193"/>
    </source>
</evidence>
<evidence type="ECO:0000313" key="1">
    <source>
        <dbReference type="EMBL" id="KAG0413386.1"/>
    </source>
</evidence>
<dbReference type="EMBL" id="JABSTQ010011266">
    <property type="protein sequence ID" value="KAG0413386.1"/>
    <property type="molecule type" value="Genomic_DNA"/>
</dbReference>
<proteinExistence type="predicted"/>
<name>A0AC60P250_IXOPE</name>
<dbReference type="Proteomes" id="UP000805193">
    <property type="component" value="Unassembled WGS sequence"/>
</dbReference>
<accession>A0AC60P250</accession>
<protein>
    <submittedName>
        <fullName evidence="1">Uncharacterized protein</fullName>
    </submittedName>
</protein>
<keyword evidence="2" id="KW-1185">Reference proteome</keyword>